<keyword evidence="8" id="KW-1185">Reference proteome</keyword>
<feature type="transmembrane region" description="Helical" evidence="6">
    <location>
        <begin position="97"/>
        <end position="116"/>
    </location>
</feature>
<feature type="transmembrane region" description="Helical" evidence="6">
    <location>
        <begin position="72"/>
        <end position="91"/>
    </location>
</feature>
<reference evidence="7 8" key="1">
    <citation type="submission" date="2020-06" db="EMBL/GenBank/DDBJ databases">
        <title>Genome sequence of 2 isolates from Red Sea Mangroves.</title>
        <authorList>
            <person name="Sefrji F."/>
            <person name="Michoud G."/>
            <person name="Merlino G."/>
            <person name="Daffonchio D."/>
        </authorList>
    </citation>
    <scope>NUCLEOTIDE SEQUENCE [LARGE SCALE GENOMIC DNA]</scope>
    <source>
        <strain evidence="7 8">R1DC25</strain>
    </source>
</reference>
<keyword evidence="4 6" id="KW-1133">Transmembrane helix</keyword>
<dbReference type="GO" id="GO:0015658">
    <property type="term" value="F:branched-chain amino acid transmembrane transporter activity"/>
    <property type="evidence" value="ECO:0007669"/>
    <property type="project" value="InterPro"/>
</dbReference>
<dbReference type="PANTHER" id="PTHR30482">
    <property type="entry name" value="HIGH-AFFINITY BRANCHED-CHAIN AMINO ACID TRANSPORT SYSTEM PERMEASE"/>
    <property type="match status" value="1"/>
</dbReference>
<evidence type="ECO:0000256" key="1">
    <source>
        <dbReference type="ARBA" id="ARBA00004651"/>
    </source>
</evidence>
<organism evidence="7 8">
    <name type="scientific">Kaustia mangrovi</name>
    <dbReference type="NCBI Taxonomy" id="2593653"/>
    <lineage>
        <taxon>Bacteria</taxon>
        <taxon>Pseudomonadati</taxon>
        <taxon>Pseudomonadota</taxon>
        <taxon>Alphaproteobacteria</taxon>
        <taxon>Hyphomicrobiales</taxon>
        <taxon>Parvibaculaceae</taxon>
        <taxon>Kaustia</taxon>
    </lineage>
</organism>
<feature type="transmembrane region" description="Helical" evidence="6">
    <location>
        <begin position="303"/>
        <end position="324"/>
    </location>
</feature>
<keyword evidence="2" id="KW-1003">Cell membrane</keyword>
<proteinExistence type="predicted"/>
<keyword evidence="3 6" id="KW-0812">Transmembrane</keyword>
<dbReference type="EMBL" id="CP058214">
    <property type="protein sequence ID" value="QPC44556.1"/>
    <property type="molecule type" value="Genomic_DNA"/>
</dbReference>
<evidence type="ECO:0000256" key="5">
    <source>
        <dbReference type="ARBA" id="ARBA00023136"/>
    </source>
</evidence>
<feature type="transmembrane region" description="Helical" evidence="6">
    <location>
        <begin position="260"/>
        <end position="283"/>
    </location>
</feature>
<evidence type="ECO:0000256" key="3">
    <source>
        <dbReference type="ARBA" id="ARBA00022692"/>
    </source>
</evidence>
<comment type="subcellular location">
    <subcellularLocation>
        <location evidence="1">Cell membrane</location>
        <topology evidence="1">Multi-pass membrane protein</topology>
    </subcellularLocation>
</comment>
<dbReference type="AlphaFoldDB" id="A0A7S8C745"/>
<gene>
    <name evidence="7" type="ORF">HW532_18745</name>
</gene>
<evidence type="ECO:0000313" key="7">
    <source>
        <dbReference type="EMBL" id="QPC44556.1"/>
    </source>
</evidence>
<dbReference type="CDD" id="cd06581">
    <property type="entry name" value="TM_PBP1_LivM_like"/>
    <property type="match status" value="1"/>
</dbReference>
<dbReference type="GO" id="GO:0005886">
    <property type="term" value="C:plasma membrane"/>
    <property type="evidence" value="ECO:0007669"/>
    <property type="project" value="UniProtKB-SubCell"/>
</dbReference>
<evidence type="ECO:0000256" key="6">
    <source>
        <dbReference type="SAM" id="Phobius"/>
    </source>
</evidence>
<dbReference type="Pfam" id="PF02653">
    <property type="entry name" value="BPD_transp_2"/>
    <property type="match status" value="1"/>
</dbReference>
<dbReference type="Proteomes" id="UP000593594">
    <property type="component" value="Chromosome"/>
</dbReference>
<dbReference type="PANTHER" id="PTHR30482:SF10">
    <property type="entry name" value="HIGH-AFFINITY BRANCHED-CHAIN AMINO ACID TRANSPORT PROTEIN BRAE"/>
    <property type="match status" value="1"/>
</dbReference>
<name>A0A7S8C745_9HYPH</name>
<dbReference type="InterPro" id="IPR043428">
    <property type="entry name" value="LivM-like"/>
</dbReference>
<accession>A0A7S8C745</accession>
<evidence type="ECO:0000256" key="4">
    <source>
        <dbReference type="ARBA" id="ARBA00022989"/>
    </source>
</evidence>
<sequence length="336" mass="35561">MAAASRTEASRRPDWRALALAAAFVAAIAVPLFLDPQGYWIRILTLALIFAALGQAWNIVGGLANQISLGHAAYFGTGAYASTVLLIHFGLSPWIGMVAGMALAVVIALVLSVPTFRLKGHYFALATLAAGEAMRVIANSWKEVTGGPVGLSVPFTPEDSFWLMAYGAPRPFYWIALGALAVITVVFWRIKSGALGYRLRAVKENEEAAEVVGVNTFRAKLWASLISAAATAAMGTIYVQFNYFFDPDTVFGVASISIRMALVAIVGGIGTVIGPIVGALVVIPLEEVASAALQGQAAGLSAFAYGAILIAIILIEPRGLVALWQRLRGRMSRRAP</sequence>
<dbReference type="RefSeq" id="WP_213161929.1">
    <property type="nucleotide sequence ID" value="NZ_CP058214.1"/>
</dbReference>
<protein>
    <submittedName>
        <fullName evidence="7">Branched-chain amino acid ABC transporter permease</fullName>
    </submittedName>
</protein>
<feature type="transmembrane region" description="Helical" evidence="6">
    <location>
        <begin position="40"/>
        <end position="60"/>
    </location>
</feature>
<feature type="transmembrane region" description="Helical" evidence="6">
    <location>
        <begin position="172"/>
        <end position="190"/>
    </location>
</feature>
<feature type="transmembrane region" description="Helical" evidence="6">
    <location>
        <begin position="221"/>
        <end position="239"/>
    </location>
</feature>
<dbReference type="InterPro" id="IPR001851">
    <property type="entry name" value="ABC_transp_permease"/>
</dbReference>
<evidence type="ECO:0000256" key="2">
    <source>
        <dbReference type="ARBA" id="ARBA00022475"/>
    </source>
</evidence>
<evidence type="ECO:0000313" key="8">
    <source>
        <dbReference type="Proteomes" id="UP000593594"/>
    </source>
</evidence>
<feature type="transmembrane region" description="Helical" evidence="6">
    <location>
        <begin position="15"/>
        <end position="34"/>
    </location>
</feature>
<keyword evidence="5 6" id="KW-0472">Membrane</keyword>
<dbReference type="KEGG" id="kmn:HW532_18745"/>